<evidence type="ECO:0000256" key="8">
    <source>
        <dbReference type="ARBA" id="ARBA00048337"/>
    </source>
</evidence>
<sequence>MSFCQNIRKETNRYFEESFRHPFVKGLVNGTLPVEKFAYYMLQDAYYLKHYAKVLALTAVKVEKEADMKLFLEKAQFVQQSELMLHSTVFQELGITEEEVAHFTPAPAAYNYVSHMYQAVYNGDAAESFAAMLPCPWLYQEIGERYQDAKPGVKVYQDWIDMYSDSSFKQSIEEQIEMMDRYACENPHKSEILKQHFIRSCYYEWQFWEMPWTMQDWEREVKKYELVEHL</sequence>
<dbReference type="GO" id="GO:0005829">
    <property type="term" value="C:cytosol"/>
    <property type="evidence" value="ECO:0007669"/>
    <property type="project" value="TreeGrafter"/>
</dbReference>
<dbReference type="STRING" id="1220589.CD32_15690"/>
<keyword evidence="12" id="KW-1185">Reference proteome</keyword>
<evidence type="ECO:0000256" key="2">
    <source>
        <dbReference type="ARBA" id="ARBA00004948"/>
    </source>
</evidence>
<accession>A0A0A3IEX4</accession>
<dbReference type="Pfam" id="PF03070">
    <property type="entry name" value="TENA_THI-4"/>
    <property type="match status" value="1"/>
</dbReference>
<dbReference type="OrthoDB" id="34166at2"/>
<evidence type="ECO:0000313" key="12">
    <source>
        <dbReference type="Proteomes" id="UP000030437"/>
    </source>
</evidence>
<dbReference type="SUPFAM" id="SSF48613">
    <property type="entry name" value="Heme oxygenase-like"/>
    <property type="match status" value="1"/>
</dbReference>
<evidence type="ECO:0000313" key="11">
    <source>
        <dbReference type="EMBL" id="KGR83286.1"/>
    </source>
</evidence>
<dbReference type="eggNOG" id="COG0819">
    <property type="taxonomic scope" value="Bacteria"/>
</dbReference>
<organism evidence="11 12">
    <name type="scientific">Lysinibacillus odysseyi 34hs-1 = NBRC 100172</name>
    <dbReference type="NCBI Taxonomy" id="1220589"/>
    <lineage>
        <taxon>Bacteria</taxon>
        <taxon>Bacillati</taxon>
        <taxon>Bacillota</taxon>
        <taxon>Bacilli</taxon>
        <taxon>Bacillales</taxon>
        <taxon>Bacillaceae</taxon>
        <taxon>Lysinibacillus</taxon>
    </lineage>
</organism>
<evidence type="ECO:0000259" key="10">
    <source>
        <dbReference type="Pfam" id="PF03070"/>
    </source>
</evidence>
<gene>
    <name evidence="11" type="ORF">CD32_15690</name>
</gene>
<dbReference type="NCBIfam" id="TIGR04306">
    <property type="entry name" value="salvage_TenA"/>
    <property type="match status" value="1"/>
</dbReference>
<evidence type="ECO:0000256" key="6">
    <source>
        <dbReference type="ARBA" id="ARBA00013647"/>
    </source>
</evidence>
<protein>
    <recommendedName>
        <fullName evidence="6 9">Aminopyrimidine aminohydrolase</fullName>
        <ecNumber evidence="5 9">3.5.99.2</ecNumber>
    </recommendedName>
</protein>
<dbReference type="InterPro" id="IPR050967">
    <property type="entry name" value="Thiamine_Salvage_TenA"/>
</dbReference>
<proteinExistence type="inferred from homology"/>
<comment type="catalytic activity">
    <reaction evidence="1 9">
        <text>4-amino-5-aminomethyl-2-methylpyrimidine + H2O = 4-amino-5-hydroxymethyl-2-methylpyrimidine + NH4(+)</text>
        <dbReference type="Rhea" id="RHEA:31799"/>
        <dbReference type="ChEBI" id="CHEBI:15377"/>
        <dbReference type="ChEBI" id="CHEBI:16892"/>
        <dbReference type="ChEBI" id="CHEBI:28938"/>
        <dbReference type="ChEBI" id="CHEBI:63416"/>
        <dbReference type="EC" id="3.5.99.2"/>
    </reaction>
</comment>
<feature type="domain" description="Thiaminase-2/PQQC" evidence="10">
    <location>
        <begin position="14"/>
        <end position="212"/>
    </location>
</feature>
<dbReference type="GO" id="GO:0009228">
    <property type="term" value="P:thiamine biosynthetic process"/>
    <property type="evidence" value="ECO:0007669"/>
    <property type="project" value="UniProtKB-KW"/>
</dbReference>
<comment type="function">
    <text evidence="9">Catalyzes an amino-pyrimidine hydrolysis reaction at the C5' of the pyrimidine moiety of thiamine compounds, a reaction that is part of a thiamine salvage pathway.</text>
</comment>
<dbReference type="GO" id="GO:0050334">
    <property type="term" value="F:thiaminase activity"/>
    <property type="evidence" value="ECO:0007669"/>
    <property type="project" value="UniProtKB-EC"/>
</dbReference>
<dbReference type="InterPro" id="IPR016084">
    <property type="entry name" value="Haem_Oase-like_multi-hlx"/>
</dbReference>
<evidence type="ECO:0000256" key="7">
    <source>
        <dbReference type="ARBA" id="ARBA00022977"/>
    </source>
</evidence>
<dbReference type="RefSeq" id="WP_036156328.1">
    <property type="nucleotide sequence ID" value="NZ_AVCX01000003.1"/>
</dbReference>
<comment type="subunit">
    <text evidence="4">Homotetramer.</text>
</comment>
<evidence type="ECO:0000256" key="4">
    <source>
        <dbReference type="ARBA" id="ARBA00011881"/>
    </source>
</evidence>
<keyword evidence="9" id="KW-0378">Hydrolase</keyword>
<dbReference type="InterPro" id="IPR027574">
    <property type="entry name" value="Thiaminase_II"/>
</dbReference>
<dbReference type="InterPro" id="IPR004305">
    <property type="entry name" value="Thiaminase-2/PQQC"/>
</dbReference>
<dbReference type="EMBL" id="JPVP01000058">
    <property type="protein sequence ID" value="KGR83286.1"/>
    <property type="molecule type" value="Genomic_DNA"/>
</dbReference>
<dbReference type="CDD" id="cd19364">
    <property type="entry name" value="TenA_C_BsTenA-like"/>
    <property type="match status" value="1"/>
</dbReference>
<comment type="catalytic activity">
    <reaction evidence="8 9">
        <text>thiamine + H2O = 5-(2-hydroxyethyl)-4-methylthiazole + 4-amino-5-hydroxymethyl-2-methylpyrimidine + H(+)</text>
        <dbReference type="Rhea" id="RHEA:17509"/>
        <dbReference type="ChEBI" id="CHEBI:15377"/>
        <dbReference type="ChEBI" id="CHEBI:15378"/>
        <dbReference type="ChEBI" id="CHEBI:16892"/>
        <dbReference type="ChEBI" id="CHEBI:17957"/>
        <dbReference type="ChEBI" id="CHEBI:18385"/>
        <dbReference type="EC" id="3.5.99.2"/>
    </reaction>
</comment>
<dbReference type="Proteomes" id="UP000030437">
    <property type="component" value="Unassembled WGS sequence"/>
</dbReference>
<comment type="similarity">
    <text evidence="3 9">Belongs to the TenA family.</text>
</comment>
<dbReference type="Gene3D" id="1.20.910.10">
    <property type="entry name" value="Heme oxygenase-like"/>
    <property type="match status" value="1"/>
</dbReference>
<evidence type="ECO:0000256" key="1">
    <source>
        <dbReference type="ARBA" id="ARBA00001881"/>
    </source>
</evidence>
<keyword evidence="7 9" id="KW-0784">Thiamine biosynthesis</keyword>
<reference evidence="11 12" key="1">
    <citation type="submission" date="2014-02" db="EMBL/GenBank/DDBJ databases">
        <title>Draft genome sequence of Lysinibacillus odysseyi NBRC 100172.</title>
        <authorList>
            <person name="Zhang F."/>
            <person name="Wang G."/>
            <person name="Zhang L."/>
        </authorList>
    </citation>
    <scope>NUCLEOTIDE SEQUENCE [LARGE SCALE GENOMIC DNA]</scope>
    <source>
        <strain evidence="11 12">NBRC 100172</strain>
    </source>
</reference>
<dbReference type="PANTHER" id="PTHR43198:SF2">
    <property type="entry name" value="SI:CH1073-67J19.1-RELATED"/>
    <property type="match status" value="1"/>
</dbReference>
<dbReference type="PANTHER" id="PTHR43198">
    <property type="entry name" value="BIFUNCTIONAL TH2 PROTEIN"/>
    <property type="match status" value="1"/>
</dbReference>
<comment type="pathway">
    <text evidence="2 9">Cofactor biosynthesis; thiamine diphosphate biosynthesis.</text>
</comment>
<dbReference type="GO" id="GO:0009229">
    <property type="term" value="P:thiamine diphosphate biosynthetic process"/>
    <property type="evidence" value="ECO:0007669"/>
    <property type="project" value="UniProtKB-UniPathway"/>
</dbReference>
<evidence type="ECO:0000256" key="5">
    <source>
        <dbReference type="ARBA" id="ARBA00012684"/>
    </source>
</evidence>
<comment type="caution">
    <text evidence="11">The sequence shown here is derived from an EMBL/GenBank/DDBJ whole genome shotgun (WGS) entry which is preliminary data.</text>
</comment>
<dbReference type="AlphaFoldDB" id="A0A0A3IEX4"/>
<evidence type="ECO:0000256" key="9">
    <source>
        <dbReference type="RuleBase" id="RU363093"/>
    </source>
</evidence>
<name>A0A0A3IEX4_9BACI</name>
<dbReference type="EC" id="3.5.99.2" evidence="5 9"/>
<dbReference type="UniPathway" id="UPA00060"/>
<evidence type="ECO:0000256" key="3">
    <source>
        <dbReference type="ARBA" id="ARBA00010264"/>
    </source>
</evidence>